<keyword evidence="2" id="KW-1185">Reference proteome</keyword>
<dbReference type="Proteomes" id="UP000553980">
    <property type="component" value="Unassembled WGS sequence"/>
</dbReference>
<comment type="caution">
    <text evidence="1">The sequence shown here is derived from an EMBL/GenBank/DDBJ whole genome shotgun (WGS) entry which is preliminary data.</text>
</comment>
<name>A0AB34YMD4_9HYPH</name>
<gene>
    <name evidence="1" type="ORF">GGQ79_000830</name>
</gene>
<dbReference type="RefSeq" id="WP_158295673.1">
    <property type="nucleotide sequence ID" value="NZ_JACIEX010000001.1"/>
</dbReference>
<evidence type="ECO:0000313" key="1">
    <source>
        <dbReference type="EMBL" id="MBB4092357.1"/>
    </source>
</evidence>
<organism evidence="1 2">
    <name type="scientific">Brucella pecoris</name>
    <dbReference type="NCBI Taxonomy" id="867683"/>
    <lineage>
        <taxon>Bacteria</taxon>
        <taxon>Pseudomonadati</taxon>
        <taxon>Pseudomonadota</taxon>
        <taxon>Alphaproteobacteria</taxon>
        <taxon>Hyphomicrobiales</taxon>
        <taxon>Brucellaceae</taxon>
        <taxon>Brucella/Ochrobactrum group</taxon>
        <taxon>Brucella</taxon>
    </lineage>
</organism>
<protein>
    <submittedName>
        <fullName evidence="1">Uncharacterized protein</fullName>
    </submittedName>
</protein>
<evidence type="ECO:0000313" key="2">
    <source>
        <dbReference type="Proteomes" id="UP000553980"/>
    </source>
</evidence>
<proteinExistence type="predicted"/>
<reference evidence="1 2" key="1">
    <citation type="submission" date="2020-08" db="EMBL/GenBank/DDBJ databases">
        <title>Genomic Encyclopedia of Type Strains, Phase IV (KMG-IV): sequencing the most valuable type-strain genomes for metagenomic binning, comparative biology and taxonomic classification.</title>
        <authorList>
            <person name="Goeker M."/>
        </authorList>
    </citation>
    <scope>NUCLEOTIDE SEQUENCE [LARGE SCALE GENOMIC DNA]</scope>
    <source>
        <strain evidence="1 2">DSM 23868</strain>
    </source>
</reference>
<dbReference type="EMBL" id="JACIEX010000001">
    <property type="protein sequence ID" value="MBB4092357.1"/>
    <property type="molecule type" value="Genomic_DNA"/>
</dbReference>
<sequence>MNFSRQVSRNVSLQRAGLGFIAEADASRDLQQLIDQDCHGLTKVGGLEI</sequence>
<accession>A0AB34YMD4</accession>
<dbReference type="AlphaFoldDB" id="A0AB34YMD4"/>